<evidence type="ECO:0000313" key="2">
    <source>
        <dbReference type="EMBL" id="MEQ2192423.1"/>
    </source>
</evidence>
<feature type="compositionally biased region" description="Polar residues" evidence="1">
    <location>
        <begin position="97"/>
        <end position="110"/>
    </location>
</feature>
<reference evidence="2 3" key="1">
    <citation type="submission" date="2021-06" db="EMBL/GenBank/DDBJ databases">
        <authorList>
            <person name="Palmer J.M."/>
        </authorList>
    </citation>
    <scope>NUCLEOTIDE SEQUENCE [LARGE SCALE GENOMIC DNA]</scope>
    <source>
        <strain evidence="2 3">XC_2019</strain>
        <tissue evidence="2">Muscle</tissue>
    </source>
</reference>
<name>A0ABV0Q9E3_9TELE</name>
<accession>A0ABV0Q9E3</accession>
<protein>
    <submittedName>
        <fullName evidence="2">Uncharacterized protein</fullName>
    </submittedName>
</protein>
<keyword evidence="3" id="KW-1185">Reference proteome</keyword>
<comment type="caution">
    <text evidence="2">The sequence shown here is derived from an EMBL/GenBank/DDBJ whole genome shotgun (WGS) entry which is preliminary data.</text>
</comment>
<evidence type="ECO:0000313" key="3">
    <source>
        <dbReference type="Proteomes" id="UP001434883"/>
    </source>
</evidence>
<evidence type="ECO:0000256" key="1">
    <source>
        <dbReference type="SAM" id="MobiDB-lite"/>
    </source>
</evidence>
<dbReference type="Proteomes" id="UP001434883">
    <property type="component" value="Unassembled WGS sequence"/>
</dbReference>
<gene>
    <name evidence="2" type="ORF">XENOCAPTIV_011469</name>
</gene>
<sequence length="110" mass="12197">MQLLRPAILVFKALCSYARPHEHLMKWITLFVELLIIHFMVNGLDLYSSLSSPQRPQSALHYNQSSTHSYTPTVVSYIVATAALGQTDRRKAAIQSAPPSSLTTISRQGG</sequence>
<dbReference type="EMBL" id="JAHRIN010002451">
    <property type="protein sequence ID" value="MEQ2192423.1"/>
    <property type="molecule type" value="Genomic_DNA"/>
</dbReference>
<feature type="region of interest" description="Disordered" evidence="1">
    <location>
        <begin position="91"/>
        <end position="110"/>
    </location>
</feature>
<proteinExistence type="predicted"/>
<organism evidence="2 3">
    <name type="scientific">Xenoophorus captivus</name>
    <dbReference type="NCBI Taxonomy" id="1517983"/>
    <lineage>
        <taxon>Eukaryota</taxon>
        <taxon>Metazoa</taxon>
        <taxon>Chordata</taxon>
        <taxon>Craniata</taxon>
        <taxon>Vertebrata</taxon>
        <taxon>Euteleostomi</taxon>
        <taxon>Actinopterygii</taxon>
        <taxon>Neopterygii</taxon>
        <taxon>Teleostei</taxon>
        <taxon>Neoteleostei</taxon>
        <taxon>Acanthomorphata</taxon>
        <taxon>Ovalentaria</taxon>
        <taxon>Atherinomorphae</taxon>
        <taxon>Cyprinodontiformes</taxon>
        <taxon>Goodeidae</taxon>
        <taxon>Xenoophorus</taxon>
    </lineage>
</organism>